<organism evidence="1 2">
    <name type="scientific">Auriscalpium vulgare</name>
    <dbReference type="NCBI Taxonomy" id="40419"/>
    <lineage>
        <taxon>Eukaryota</taxon>
        <taxon>Fungi</taxon>
        <taxon>Dikarya</taxon>
        <taxon>Basidiomycota</taxon>
        <taxon>Agaricomycotina</taxon>
        <taxon>Agaricomycetes</taxon>
        <taxon>Russulales</taxon>
        <taxon>Auriscalpiaceae</taxon>
        <taxon>Auriscalpium</taxon>
    </lineage>
</organism>
<protein>
    <submittedName>
        <fullName evidence="1">Uncharacterized protein</fullName>
    </submittedName>
</protein>
<evidence type="ECO:0000313" key="2">
    <source>
        <dbReference type="Proteomes" id="UP000814033"/>
    </source>
</evidence>
<proteinExistence type="predicted"/>
<gene>
    <name evidence="1" type="ORF">FA95DRAFT_1637343</name>
</gene>
<keyword evidence="2" id="KW-1185">Reference proteome</keyword>
<comment type="caution">
    <text evidence="1">The sequence shown here is derived from an EMBL/GenBank/DDBJ whole genome shotgun (WGS) entry which is preliminary data.</text>
</comment>
<dbReference type="Proteomes" id="UP000814033">
    <property type="component" value="Unassembled WGS sequence"/>
</dbReference>
<evidence type="ECO:0000313" key="1">
    <source>
        <dbReference type="EMBL" id="KAI0042335.1"/>
    </source>
</evidence>
<name>A0ACB8RE94_9AGAM</name>
<accession>A0ACB8RE94</accession>
<dbReference type="EMBL" id="MU276071">
    <property type="protein sequence ID" value="KAI0042335.1"/>
    <property type="molecule type" value="Genomic_DNA"/>
</dbReference>
<reference evidence="1" key="1">
    <citation type="submission" date="2021-02" db="EMBL/GenBank/DDBJ databases">
        <authorList>
            <consortium name="DOE Joint Genome Institute"/>
            <person name="Ahrendt S."/>
            <person name="Looney B.P."/>
            <person name="Miyauchi S."/>
            <person name="Morin E."/>
            <person name="Drula E."/>
            <person name="Courty P.E."/>
            <person name="Chicoki N."/>
            <person name="Fauchery L."/>
            <person name="Kohler A."/>
            <person name="Kuo A."/>
            <person name="Labutti K."/>
            <person name="Pangilinan J."/>
            <person name="Lipzen A."/>
            <person name="Riley R."/>
            <person name="Andreopoulos W."/>
            <person name="He G."/>
            <person name="Johnson J."/>
            <person name="Barry K.W."/>
            <person name="Grigoriev I.V."/>
            <person name="Nagy L."/>
            <person name="Hibbett D."/>
            <person name="Henrissat B."/>
            <person name="Matheny P.B."/>
            <person name="Labbe J."/>
            <person name="Martin F."/>
        </authorList>
    </citation>
    <scope>NUCLEOTIDE SEQUENCE</scope>
    <source>
        <strain evidence="1">FP105234-sp</strain>
    </source>
</reference>
<reference evidence="1" key="2">
    <citation type="journal article" date="2022" name="New Phytol.">
        <title>Evolutionary transition to the ectomycorrhizal habit in the genomes of a hyperdiverse lineage of mushroom-forming fungi.</title>
        <authorList>
            <person name="Looney B."/>
            <person name="Miyauchi S."/>
            <person name="Morin E."/>
            <person name="Drula E."/>
            <person name="Courty P.E."/>
            <person name="Kohler A."/>
            <person name="Kuo A."/>
            <person name="LaButti K."/>
            <person name="Pangilinan J."/>
            <person name="Lipzen A."/>
            <person name="Riley R."/>
            <person name="Andreopoulos W."/>
            <person name="He G."/>
            <person name="Johnson J."/>
            <person name="Nolan M."/>
            <person name="Tritt A."/>
            <person name="Barry K.W."/>
            <person name="Grigoriev I.V."/>
            <person name="Nagy L.G."/>
            <person name="Hibbett D."/>
            <person name="Henrissat B."/>
            <person name="Matheny P.B."/>
            <person name="Labbe J."/>
            <person name="Martin F.M."/>
        </authorList>
    </citation>
    <scope>NUCLEOTIDE SEQUENCE</scope>
    <source>
        <strain evidence="1">FP105234-sp</strain>
    </source>
</reference>
<sequence>MATIAITETCWHCDNNTPGLQRCTRCRLALYCNAACQKAAWKTHKSACTANAISSTPPSASVKAVRLKGGFNRPFFPEQLDVPPDHPIWGDATSVSPVSQLVGVPIKIWREAHELPLDHENDANRDNQSVTYLMIRPEVGFATARWLKNIGPVIIARADQKPLSIVALEMIWMFCDMILDRFGENRRAPWDMYNRAAFEEFCENYKENFIENGMRVDEFKAQELPL</sequence>